<dbReference type="EMBL" id="CP137640">
    <property type="protein sequence ID" value="WVX81388.1"/>
    <property type="molecule type" value="Genomic_DNA"/>
</dbReference>
<sequence>MSIVKHLNGLKLLPLPKRQSSSKKDYIVTGIFASLIGTYLDLYFVGKGLYEFPKRPLPEIFTINIGFTIVGLPVSIILLLYFLSRLTKWGRITVILLVSLLMAVFEKFAEVLGLFQHGDDWKHLYTSLGYLLFLIIITVFFHWLKRK</sequence>
<evidence type="ECO:0000313" key="3">
    <source>
        <dbReference type="Proteomes" id="UP001357223"/>
    </source>
</evidence>
<keyword evidence="3" id="KW-1185">Reference proteome</keyword>
<feature type="transmembrane region" description="Helical" evidence="1">
    <location>
        <begin position="26"/>
        <end position="45"/>
    </location>
</feature>
<gene>
    <name evidence="2" type="ORF">R4Z09_30295</name>
</gene>
<organism evidence="2 3">
    <name type="scientific">Niallia oryzisoli</name>
    <dbReference type="NCBI Taxonomy" id="1737571"/>
    <lineage>
        <taxon>Bacteria</taxon>
        <taxon>Bacillati</taxon>
        <taxon>Bacillota</taxon>
        <taxon>Bacilli</taxon>
        <taxon>Bacillales</taxon>
        <taxon>Bacillaceae</taxon>
        <taxon>Niallia</taxon>
    </lineage>
</organism>
<evidence type="ECO:0000256" key="1">
    <source>
        <dbReference type="SAM" id="Phobius"/>
    </source>
</evidence>
<name>A0ABZ2CCZ7_9BACI</name>
<dbReference type="InterPro" id="IPR048147">
    <property type="entry name" value="CBO0543-like"/>
</dbReference>
<feature type="transmembrane region" description="Helical" evidence="1">
    <location>
        <begin position="60"/>
        <end position="82"/>
    </location>
</feature>
<keyword evidence="1" id="KW-0472">Membrane</keyword>
<feature type="transmembrane region" description="Helical" evidence="1">
    <location>
        <begin position="125"/>
        <end position="144"/>
    </location>
</feature>
<dbReference type="RefSeq" id="WP_338450316.1">
    <property type="nucleotide sequence ID" value="NZ_CP137640.1"/>
</dbReference>
<accession>A0ABZ2CCZ7</accession>
<dbReference type="Proteomes" id="UP001357223">
    <property type="component" value="Chromosome"/>
</dbReference>
<dbReference type="NCBIfam" id="NF041644">
    <property type="entry name" value="CBO0543_fam"/>
    <property type="match status" value="1"/>
</dbReference>
<feature type="transmembrane region" description="Helical" evidence="1">
    <location>
        <begin position="89"/>
        <end position="105"/>
    </location>
</feature>
<keyword evidence="1" id="KW-0812">Transmembrane</keyword>
<proteinExistence type="predicted"/>
<keyword evidence="1" id="KW-1133">Transmembrane helix</keyword>
<evidence type="ECO:0000313" key="2">
    <source>
        <dbReference type="EMBL" id="WVX81388.1"/>
    </source>
</evidence>
<reference evidence="2 3" key="1">
    <citation type="submission" date="2023-10" db="EMBL/GenBank/DDBJ databases">
        <title>Niallia locisalis sp.nov. isolated from a salt pond sample.</title>
        <authorList>
            <person name="Li X.-J."/>
            <person name="Dong L."/>
        </authorList>
    </citation>
    <scope>NUCLEOTIDE SEQUENCE [LARGE SCALE GENOMIC DNA]</scope>
    <source>
        <strain evidence="2 3">DSM 29761</strain>
    </source>
</reference>
<protein>
    <submittedName>
        <fullName evidence="2">CBO0543 family protein</fullName>
    </submittedName>
</protein>